<accession>A0A484C478</accession>
<sequence length="248" mass="27905">MDPPCSTGHCGAAIRISGTEEDNLTSTETQNNSFLRLGRDCRDGGVHLFSTIGQTGHSSTSRMIQGGFLEAQTALTQQAHRHRRARFRQAREHRRHKVVYPVHVGETNTEGIQRLKLVRRSTERDIFLDENTGESLDPSCLLDSKSLPHLCEARQRNLPDKQLLCRREDEIQIDRTQGPTNREEITQQTGHRGLSLDQNLAWTTEREIVRIEDKGKTQRDSWMWPESARSSQTAGIGGAGGIGDNKLD</sequence>
<dbReference type="EMBL" id="SCKG01000020">
    <property type="protein sequence ID" value="TDG98788.1"/>
    <property type="molecule type" value="Genomic_DNA"/>
</dbReference>
<organism evidence="2 3">
    <name type="scientific">Perca flavescens</name>
    <name type="common">American yellow perch</name>
    <name type="synonym">Morone flavescens</name>
    <dbReference type="NCBI Taxonomy" id="8167"/>
    <lineage>
        <taxon>Eukaryota</taxon>
        <taxon>Metazoa</taxon>
        <taxon>Chordata</taxon>
        <taxon>Craniata</taxon>
        <taxon>Vertebrata</taxon>
        <taxon>Euteleostomi</taxon>
        <taxon>Actinopterygii</taxon>
        <taxon>Neopterygii</taxon>
        <taxon>Teleostei</taxon>
        <taxon>Neoteleostei</taxon>
        <taxon>Acanthomorphata</taxon>
        <taxon>Eupercaria</taxon>
        <taxon>Perciformes</taxon>
        <taxon>Percoidei</taxon>
        <taxon>Percidae</taxon>
        <taxon>Percinae</taxon>
        <taxon>Perca</taxon>
    </lineage>
</organism>
<proteinExistence type="predicted"/>
<feature type="compositionally biased region" description="Gly residues" evidence="1">
    <location>
        <begin position="235"/>
        <end position="248"/>
    </location>
</feature>
<evidence type="ECO:0000256" key="1">
    <source>
        <dbReference type="SAM" id="MobiDB-lite"/>
    </source>
</evidence>
<feature type="region of interest" description="Disordered" evidence="1">
    <location>
        <begin position="214"/>
        <end position="248"/>
    </location>
</feature>
<protein>
    <submittedName>
        <fullName evidence="2">Uncharacterized protein</fullName>
    </submittedName>
</protein>
<name>A0A484C478_PERFV</name>
<dbReference type="AlphaFoldDB" id="A0A484C478"/>
<keyword evidence="3" id="KW-1185">Reference proteome</keyword>
<gene>
    <name evidence="2" type="ORF">EPR50_G00204150</name>
</gene>
<evidence type="ECO:0000313" key="3">
    <source>
        <dbReference type="Proteomes" id="UP000295070"/>
    </source>
</evidence>
<reference evidence="2 3" key="1">
    <citation type="submission" date="2019-01" db="EMBL/GenBank/DDBJ databases">
        <title>A chromosome-scale genome assembly of the yellow perch, Perca flavescens.</title>
        <authorList>
            <person name="Feron R."/>
            <person name="Morvezen R."/>
            <person name="Bestin A."/>
            <person name="Haffray P."/>
            <person name="Klopp C."/>
            <person name="Zahm M."/>
            <person name="Cabau C."/>
            <person name="Roques C."/>
            <person name="Donnadieu C."/>
            <person name="Bouchez O."/>
            <person name="Christie M."/>
            <person name="Larson W."/>
            <person name="Guiguen Y."/>
        </authorList>
    </citation>
    <scope>NUCLEOTIDE SEQUENCE [LARGE SCALE GENOMIC DNA]</scope>
    <source>
        <strain evidence="2">YP-PL-M2</strain>
        <tissue evidence="2">Blood</tissue>
    </source>
</reference>
<evidence type="ECO:0000313" key="2">
    <source>
        <dbReference type="EMBL" id="TDG98788.1"/>
    </source>
</evidence>
<comment type="caution">
    <text evidence="2">The sequence shown here is derived from an EMBL/GenBank/DDBJ whole genome shotgun (WGS) entry which is preliminary data.</text>
</comment>
<dbReference type="Proteomes" id="UP000295070">
    <property type="component" value="Chromosome 20"/>
</dbReference>